<keyword evidence="3" id="KW-1185">Reference proteome</keyword>
<reference evidence="2 3" key="1">
    <citation type="submission" date="2019-01" db="EMBL/GenBank/DDBJ databases">
        <title>Sequencing of cultivated peanut Arachis hypogaea provides insights into genome evolution and oil improvement.</title>
        <authorList>
            <person name="Chen X."/>
        </authorList>
    </citation>
    <scope>NUCLEOTIDE SEQUENCE [LARGE SCALE GENOMIC DNA]</scope>
    <source>
        <strain evidence="3">cv. Fuhuasheng</strain>
        <tissue evidence="2">Leaves</tissue>
    </source>
</reference>
<sequence length="69" mass="7724">MGNITFTHNYNHPSPSSSSSSSSSSLKKQLVDLCYSWGKKRKLQVQGEGGAWLRSKTLKNKAERVRLKV</sequence>
<gene>
    <name evidence="2" type="ORF">Ahy_A03g010235</name>
</gene>
<feature type="compositionally biased region" description="Polar residues" evidence="1">
    <location>
        <begin position="1"/>
        <end position="12"/>
    </location>
</feature>
<proteinExistence type="predicted"/>
<dbReference type="EMBL" id="SDMP01000003">
    <property type="protein sequence ID" value="RYR64093.1"/>
    <property type="molecule type" value="Genomic_DNA"/>
</dbReference>
<dbReference type="Proteomes" id="UP000289738">
    <property type="component" value="Chromosome A03"/>
</dbReference>
<organism evidence="2 3">
    <name type="scientific">Arachis hypogaea</name>
    <name type="common">Peanut</name>
    <dbReference type="NCBI Taxonomy" id="3818"/>
    <lineage>
        <taxon>Eukaryota</taxon>
        <taxon>Viridiplantae</taxon>
        <taxon>Streptophyta</taxon>
        <taxon>Embryophyta</taxon>
        <taxon>Tracheophyta</taxon>
        <taxon>Spermatophyta</taxon>
        <taxon>Magnoliopsida</taxon>
        <taxon>eudicotyledons</taxon>
        <taxon>Gunneridae</taxon>
        <taxon>Pentapetalae</taxon>
        <taxon>rosids</taxon>
        <taxon>fabids</taxon>
        <taxon>Fabales</taxon>
        <taxon>Fabaceae</taxon>
        <taxon>Papilionoideae</taxon>
        <taxon>50 kb inversion clade</taxon>
        <taxon>dalbergioids sensu lato</taxon>
        <taxon>Dalbergieae</taxon>
        <taxon>Pterocarpus clade</taxon>
        <taxon>Arachis</taxon>
    </lineage>
</organism>
<evidence type="ECO:0000313" key="3">
    <source>
        <dbReference type="Proteomes" id="UP000289738"/>
    </source>
</evidence>
<evidence type="ECO:0000313" key="2">
    <source>
        <dbReference type="EMBL" id="RYR64093.1"/>
    </source>
</evidence>
<feature type="region of interest" description="Disordered" evidence="1">
    <location>
        <begin position="1"/>
        <end position="24"/>
    </location>
</feature>
<evidence type="ECO:0000256" key="1">
    <source>
        <dbReference type="SAM" id="MobiDB-lite"/>
    </source>
</evidence>
<dbReference type="AlphaFoldDB" id="A0A445DLL8"/>
<protein>
    <submittedName>
        <fullName evidence="2">Uncharacterized protein</fullName>
    </submittedName>
</protein>
<name>A0A445DLL8_ARAHY</name>
<comment type="caution">
    <text evidence="2">The sequence shown here is derived from an EMBL/GenBank/DDBJ whole genome shotgun (WGS) entry which is preliminary data.</text>
</comment>
<feature type="compositionally biased region" description="Low complexity" evidence="1">
    <location>
        <begin position="13"/>
        <end position="24"/>
    </location>
</feature>
<accession>A0A445DLL8</accession>